<evidence type="ECO:0000256" key="7">
    <source>
        <dbReference type="RuleBase" id="RU000411"/>
    </source>
</evidence>
<organism evidence="10">
    <name type="scientific">Tamias sibiricus</name>
    <name type="common">Siberian chipmunk</name>
    <name type="synonym">Eutamias sibiricus</name>
    <dbReference type="NCBI Taxonomy" id="64680"/>
    <lineage>
        <taxon>Eukaryota</taxon>
        <taxon>Metazoa</taxon>
        <taxon>Chordata</taxon>
        <taxon>Craniata</taxon>
        <taxon>Vertebrata</taxon>
        <taxon>Euteleostomi</taxon>
        <taxon>Mammalia</taxon>
        <taxon>Eutheria</taxon>
        <taxon>Euarchontoglires</taxon>
        <taxon>Glires</taxon>
        <taxon>Rodentia</taxon>
        <taxon>Sciuromorpha</taxon>
        <taxon>Sciuridae</taxon>
        <taxon>Xerinae</taxon>
        <taxon>Marmotini</taxon>
        <taxon>Tamias</taxon>
    </lineage>
</organism>
<dbReference type="AlphaFoldDB" id="Q76HP0"/>
<dbReference type="InterPro" id="IPR042185">
    <property type="entry name" value="Serpin_sf_2"/>
</dbReference>
<evidence type="ECO:0000256" key="2">
    <source>
        <dbReference type="ARBA" id="ARBA00022690"/>
    </source>
</evidence>
<dbReference type="GO" id="GO:0004867">
    <property type="term" value="F:serine-type endopeptidase inhibitor activity"/>
    <property type="evidence" value="ECO:0007669"/>
    <property type="project" value="UniProtKB-KW"/>
</dbReference>
<dbReference type="Gene3D" id="2.10.310.10">
    <property type="entry name" value="Serpins superfamily"/>
    <property type="match status" value="1"/>
</dbReference>
<dbReference type="Gene3D" id="3.30.497.10">
    <property type="entry name" value="Antithrombin, subunit I, domain 2"/>
    <property type="match status" value="1"/>
</dbReference>
<dbReference type="FunFam" id="2.10.310.10:FF:000001">
    <property type="entry name" value="Serpin family A member 1"/>
    <property type="match status" value="1"/>
</dbReference>
<protein>
    <submittedName>
        <fullName evidence="10">Alpha1-antitrypsin-like protein</fullName>
    </submittedName>
</protein>
<proteinExistence type="inferred from homology"/>
<dbReference type="InterPro" id="IPR036186">
    <property type="entry name" value="Serpin_sf"/>
</dbReference>
<dbReference type="PANTHER" id="PTHR11461:SF165">
    <property type="entry name" value="ALPHA-1-ANTITRYPSIN"/>
    <property type="match status" value="1"/>
</dbReference>
<evidence type="ECO:0000313" key="10">
    <source>
        <dbReference type="EMBL" id="BAD06477.1"/>
    </source>
</evidence>
<dbReference type="InterPro" id="IPR023795">
    <property type="entry name" value="Serpin_CS"/>
</dbReference>
<evidence type="ECO:0000259" key="9">
    <source>
        <dbReference type="SMART" id="SM00093"/>
    </source>
</evidence>
<dbReference type="PANTHER" id="PTHR11461">
    <property type="entry name" value="SERINE PROTEASE INHIBITOR, SERPIN"/>
    <property type="match status" value="1"/>
</dbReference>
<dbReference type="SMART" id="SM00093">
    <property type="entry name" value="SERPIN"/>
    <property type="match status" value="1"/>
</dbReference>
<dbReference type="InterPro" id="IPR000215">
    <property type="entry name" value="Serpin_fam"/>
</dbReference>
<dbReference type="SUPFAM" id="SSF56574">
    <property type="entry name" value="Serpins"/>
    <property type="match status" value="1"/>
</dbReference>
<evidence type="ECO:0000256" key="5">
    <source>
        <dbReference type="ARBA" id="ARBA00023180"/>
    </source>
</evidence>
<dbReference type="CDD" id="cd02056">
    <property type="entry name" value="serpinA1_A1AT"/>
    <property type="match status" value="1"/>
</dbReference>
<keyword evidence="2" id="KW-0646">Protease inhibitor</keyword>
<keyword evidence="3 8" id="KW-0732">Signal</keyword>
<dbReference type="FunFam" id="3.30.497.10:FF:000001">
    <property type="entry name" value="Serine protease inhibitor"/>
    <property type="match status" value="1"/>
</dbReference>
<dbReference type="FunFam" id="2.30.39.10:FF:000003">
    <property type="entry name" value="alpha-1-antitrypsin isoform X1"/>
    <property type="match status" value="1"/>
</dbReference>
<feature type="chain" id="PRO_5004286101" evidence="8">
    <location>
        <begin position="25"/>
        <end position="413"/>
    </location>
</feature>
<dbReference type="MEROPS" id="I04.001"/>
<evidence type="ECO:0000256" key="6">
    <source>
        <dbReference type="ARBA" id="ARBA00023283"/>
    </source>
</evidence>
<gene>
    <name evidence="10" type="primary">CM55-MM</name>
</gene>
<dbReference type="EMBL" id="AB100364">
    <property type="protein sequence ID" value="BAD06477.1"/>
    <property type="molecule type" value="Genomic_DNA"/>
</dbReference>
<evidence type="ECO:0000256" key="4">
    <source>
        <dbReference type="ARBA" id="ARBA00022900"/>
    </source>
</evidence>
<dbReference type="GO" id="GO:0005615">
    <property type="term" value="C:extracellular space"/>
    <property type="evidence" value="ECO:0007669"/>
    <property type="project" value="InterPro"/>
</dbReference>
<evidence type="ECO:0000256" key="3">
    <source>
        <dbReference type="ARBA" id="ARBA00022729"/>
    </source>
</evidence>
<feature type="domain" description="Serpin" evidence="9">
    <location>
        <begin position="54"/>
        <end position="410"/>
    </location>
</feature>
<evidence type="ECO:0000256" key="8">
    <source>
        <dbReference type="SAM" id="SignalP"/>
    </source>
</evidence>
<keyword evidence="5" id="KW-0325">Glycoprotein</keyword>
<dbReference type="Gene3D" id="2.30.39.10">
    <property type="entry name" value="Alpha-1-antitrypsin, domain 1"/>
    <property type="match status" value="1"/>
</dbReference>
<dbReference type="InterPro" id="IPR042178">
    <property type="entry name" value="Serpin_sf_1"/>
</dbReference>
<comment type="similarity">
    <text evidence="1 7">Belongs to the serpin family.</text>
</comment>
<keyword evidence="6" id="KW-0873">Pyrrolidone carboxylic acid</keyword>
<dbReference type="Pfam" id="PF00079">
    <property type="entry name" value="Serpin"/>
    <property type="match status" value="1"/>
</dbReference>
<evidence type="ECO:0000256" key="1">
    <source>
        <dbReference type="ARBA" id="ARBA00009500"/>
    </source>
</evidence>
<dbReference type="PROSITE" id="PS00284">
    <property type="entry name" value="SERPIN"/>
    <property type="match status" value="1"/>
</dbReference>
<reference evidence="10" key="1">
    <citation type="journal article" date="2004" name="Gene">
        <title>Analysis of gene structures and promoter activities of the chipmunk alpha(1)-antitrypsin-like genes.</title>
        <authorList>
            <person name="Nakazawa A."/>
            <person name="Inaba Y."/>
            <person name="Kamijima A."/>
            <person name="Kondo N."/>
            <person name="Ito M."/>
            <person name="Shiba T."/>
            <person name="Takamatsu N."/>
        </authorList>
    </citation>
    <scope>NUCLEOTIDE SEQUENCE</scope>
</reference>
<name>Q76HP0_TAMSI</name>
<sequence>MPSSISWGLLLLAALSCLGPGSLAQDAQETEASKQDQEHPASHRIAPHLAEFALSLYRVLARQSNTTNIFFSPVSIATALAMLSLGTKGDTHTQILEGLDFNLTEMAEADIHQGFQHLLQTLNRPNTQLQLTSGNGLFIHQNLKLLDKFLEDVKSLYHSEALPTNFTNTEEARQQINSYVEKGTQGKIVELVKELDRDTVLALVNYIFFKGKWEEPFNEEDTKEEDFHVDEATTVRVPMMNRLGMFHLHRCSTLASWVLQMDYLGNATAIFLLPDKGKMQHLEDTVTMEILSKFLKNRETTLVNLYFPKVSISGTYDLKTVLHSLGITKVFSQEADLSGVTEEAPLTVSKGLHKAVLDIHEKGTDAAGATFLEMIPMMLPSDLKFDRPFLVVIYEHHTKSPLFVGKVVNPTQQ</sequence>
<keyword evidence="4" id="KW-0722">Serine protease inhibitor</keyword>
<feature type="signal peptide" evidence="8">
    <location>
        <begin position="1"/>
        <end position="24"/>
    </location>
</feature>
<accession>Q76HP0</accession>
<dbReference type="InterPro" id="IPR023796">
    <property type="entry name" value="Serpin_dom"/>
</dbReference>